<reference evidence="2" key="1">
    <citation type="submission" date="2024-05" db="EMBL/GenBank/DDBJ databases">
        <title>Planctomycetes of the genus Singulisphaera possess chitinolytic capabilities.</title>
        <authorList>
            <person name="Ivanova A."/>
        </authorList>
    </citation>
    <scope>NUCLEOTIDE SEQUENCE</scope>
    <source>
        <strain evidence="2">Ch08T</strain>
    </source>
</reference>
<protein>
    <submittedName>
        <fullName evidence="2">DUF1559 domain-containing protein</fullName>
    </submittedName>
</protein>
<dbReference type="PROSITE" id="PS00409">
    <property type="entry name" value="PROKAR_NTER_METHYL"/>
    <property type="match status" value="1"/>
</dbReference>
<dbReference type="InterPro" id="IPR027558">
    <property type="entry name" value="Pre_pil_HX9DG_C"/>
</dbReference>
<dbReference type="EMBL" id="CP155447">
    <property type="protein sequence ID" value="XBH01266.1"/>
    <property type="molecule type" value="Genomic_DNA"/>
</dbReference>
<dbReference type="RefSeq" id="WP_406693961.1">
    <property type="nucleotide sequence ID" value="NZ_CP155447.1"/>
</dbReference>
<feature type="domain" description="DUF1559" evidence="1">
    <location>
        <begin position="30"/>
        <end position="314"/>
    </location>
</feature>
<dbReference type="NCBIfam" id="TIGR02532">
    <property type="entry name" value="IV_pilin_GFxxxE"/>
    <property type="match status" value="1"/>
</dbReference>
<dbReference type="InterPro" id="IPR045584">
    <property type="entry name" value="Pilin-like"/>
</dbReference>
<dbReference type="SUPFAM" id="SSF54523">
    <property type="entry name" value="Pili subunits"/>
    <property type="match status" value="1"/>
</dbReference>
<dbReference type="AlphaFoldDB" id="A0AAU7C7N3"/>
<sequence length="334" mass="36209">MRRRGFTLIELLVVIAIIAILIALLLPAVQAAREAARRSQCVNNLKQLGIALHNYHDTMGRFPFGAIVAPANNYWVLRGAGGEHYRYSVLAMLSPFLEQTQIYNALNFDFPVFDEVGAATLPNTTVFDLKVALFLCPSDLGQTVQPGFAPGNYMGCAGDGQNNGGSALWGNPNGTFFYNSSVTLAHISDGSSQTSLLSESVLGPGGFDIPKPGSPTPINVQTEIPFTPITNFLPLTTGECQSPTRYSGWRNRGWIQGDMRNMLYTHYITPNSKTYDCLRGSDYGWKTARSRHPGGVNTLLGDGSVKFVKDSINPLAWRALGTRSGGEIISADAL</sequence>
<dbReference type="NCBIfam" id="TIGR04294">
    <property type="entry name" value="pre_pil_HX9DG"/>
    <property type="match status" value="1"/>
</dbReference>
<dbReference type="PANTHER" id="PTHR30093">
    <property type="entry name" value="GENERAL SECRETION PATHWAY PROTEIN G"/>
    <property type="match status" value="1"/>
</dbReference>
<accession>A0AAU7C7N3</accession>
<gene>
    <name evidence="2" type="ORF">V5E97_23250</name>
</gene>
<dbReference type="Pfam" id="PF07596">
    <property type="entry name" value="SBP_bac_10"/>
    <property type="match status" value="1"/>
</dbReference>
<name>A0AAU7C7N3_9BACT</name>
<dbReference type="InterPro" id="IPR012902">
    <property type="entry name" value="N_methyl_site"/>
</dbReference>
<dbReference type="Gene3D" id="3.30.700.10">
    <property type="entry name" value="Glycoprotein, Type 4 Pilin"/>
    <property type="match status" value="1"/>
</dbReference>
<evidence type="ECO:0000259" key="1">
    <source>
        <dbReference type="Pfam" id="PF07596"/>
    </source>
</evidence>
<dbReference type="PANTHER" id="PTHR30093:SF2">
    <property type="entry name" value="TYPE II SECRETION SYSTEM PROTEIN H"/>
    <property type="match status" value="1"/>
</dbReference>
<proteinExistence type="predicted"/>
<evidence type="ECO:0000313" key="2">
    <source>
        <dbReference type="EMBL" id="XBH01266.1"/>
    </source>
</evidence>
<dbReference type="InterPro" id="IPR011453">
    <property type="entry name" value="DUF1559"/>
</dbReference>
<organism evidence="2">
    <name type="scientific">Singulisphaera sp. Ch08</name>
    <dbReference type="NCBI Taxonomy" id="3120278"/>
    <lineage>
        <taxon>Bacteria</taxon>
        <taxon>Pseudomonadati</taxon>
        <taxon>Planctomycetota</taxon>
        <taxon>Planctomycetia</taxon>
        <taxon>Isosphaerales</taxon>
        <taxon>Isosphaeraceae</taxon>
        <taxon>Singulisphaera</taxon>
    </lineage>
</organism>
<dbReference type="Pfam" id="PF07963">
    <property type="entry name" value="N_methyl"/>
    <property type="match status" value="1"/>
</dbReference>